<evidence type="ECO:0000313" key="2">
    <source>
        <dbReference type="EMBL" id="MDN3618549.1"/>
    </source>
</evidence>
<comment type="caution">
    <text evidence="2">The sequence shown here is derived from an EMBL/GenBank/DDBJ whole genome shotgun (WGS) entry which is preliminary data.</text>
</comment>
<dbReference type="InterPro" id="IPR012336">
    <property type="entry name" value="Thioredoxin-like_fold"/>
</dbReference>
<evidence type="ECO:0000313" key="3">
    <source>
        <dbReference type="Proteomes" id="UP001228636"/>
    </source>
</evidence>
<dbReference type="EMBL" id="JAUFQH010000003">
    <property type="protein sequence ID" value="MDN3618549.1"/>
    <property type="molecule type" value="Genomic_DNA"/>
</dbReference>
<name>A0AAJ1VFQ6_9FLAO</name>
<protein>
    <submittedName>
        <fullName evidence="2">Thioredoxin family protein</fullName>
    </submittedName>
</protein>
<dbReference type="Gene3D" id="3.40.30.10">
    <property type="entry name" value="Glutaredoxin"/>
    <property type="match status" value="1"/>
</dbReference>
<gene>
    <name evidence="2" type="ORF">QWY81_03645</name>
</gene>
<dbReference type="RefSeq" id="WP_165734298.1">
    <property type="nucleotide sequence ID" value="NZ_CP103460.1"/>
</dbReference>
<dbReference type="Proteomes" id="UP001228636">
    <property type="component" value="Unassembled WGS sequence"/>
</dbReference>
<proteinExistence type="predicted"/>
<accession>A0AAJ1VFQ6</accession>
<dbReference type="InterPro" id="IPR036249">
    <property type="entry name" value="Thioredoxin-like_sf"/>
</dbReference>
<dbReference type="SUPFAM" id="SSF52833">
    <property type="entry name" value="Thioredoxin-like"/>
    <property type="match status" value="1"/>
</dbReference>
<feature type="domain" description="Thioredoxin-like fold" evidence="1">
    <location>
        <begin position="37"/>
        <end position="147"/>
    </location>
</feature>
<dbReference type="AlphaFoldDB" id="A0AAJ1VFQ6"/>
<evidence type="ECO:0000259" key="1">
    <source>
        <dbReference type="Pfam" id="PF13098"/>
    </source>
</evidence>
<sequence>MKNTLLFFFILSTCFLYGQKTNTLINYSFEEAFKLQEKEKKPIIVFFHTNWCKYCFAMKNNTFRDEKIIDLLNKHFYFISFDAESKESVNIKGKIFKNKSGIHQIVEVLASKNNTISYPSTIIISANNTIDEQIDSFLSAEEISKILTSYIAVK</sequence>
<organism evidence="2 3">
    <name type="scientific">Polaribacter sejongensis</name>
    <dbReference type="NCBI Taxonomy" id="985043"/>
    <lineage>
        <taxon>Bacteria</taxon>
        <taxon>Pseudomonadati</taxon>
        <taxon>Bacteroidota</taxon>
        <taxon>Flavobacteriia</taxon>
        <taxon>Flavobacteriales</taxon>
        <taxon>Flavobacteriaceae</taxon>
    </lineage>
</organism>
<dbReference type="Pfam" id="PF13098">
    <property type="entry name" value="Thioredoxin_2"/>
    <property type="match status" value="1"/>
</dbReference>
<reference evidence="2 3" key="1">
    <citation type="journal article" date="2014" name="Int. J. Syst. Evol. Microbiol.">
        <title>Complete genome sequence of Corynebacterium casei LMG S-19264T (=DSM 44701T), isolated from a smear-ripened cheese.</title>
        <authorList>
            <consortium name="US DOE Joint Genome Institute (JGI-PGF)"/>
            <person name="Walter F."/>
            <person name="Albersmeier A."/>
            <person name="Kalinowski J."/>
            <person name="Ruckert C."/>
        </authorList>
    </citation>
    <scope>NUCLEOTIDE SEQUENCE [LARGE SCALE GENOMIC DNA]</scope>
    <source>
        <strain evidence="2 3">CECT 8670</strain>
    </source>
</reference>